<dbReference type="OrthoDB" id="1194603at2759"/>
<dbReference type="Pfam" id="PF00646">
    <property type="entry name" value="F-box"/>
    <property type="match status" value="1"/>
</dbReference>
<dbReference type="InterPro" id="IPR050796">
    <property type="entry name" value="SCF_F-box_component"/>
</dbReference>
<dbReference type="InterPro" id="IPR006527">
    <property type="entry name" value="F-box-assoc_dom_typ1"/>
</dbReference>
<evidence type="ECO:0000313" key="3">
    <source>
        <dbReference type="Proteomes" id="UP000237000"/>
    </source>
</evidence>
<name>A0A2P5F2J6_TREOI</name>
<dbReference type="NCBIfam" id="TIGR01640">
    <property type="entry name" value="F_box_assoc_1"/>
    <property type="match status" value="1"/>
</dbReference>
<gene>
    <name evidence="2" type="ORF">TorRG33x02_123230</name>
</gene>
<dbReference type="EMBL" id="JXTC01000070">
    <property type="protein sequence ID" value="PON91992.1"/>
    <property type="molecule type" value="Genomic_DNA"/>
</dbReference>
<dbReference type="InterPro" id="IPR017451">
    <property type="entry name" value="F-box-assoc_interact_dom"/>
</dbReference>
<protein>
    <submittedName>
        <fullName evidence="2">F-box domain containing protein</fullName>
    </submittedName>
</protein>
<reference evidence="3" key="1">
    <citation type="submission" date="2016-06" db="EMBL/GenBank/DDBJ databases">
        <title>Parallel loss of symbiosis genes in relatives of nitrogen-fixing non-legume Parasponia.</title>
        <authorList>
            <person name="Van Velzen R."/>
            <person name="Holmer R."/>
            <person name="Bu F."/>
            <person name="Rutten L."/>
            <person name="Van Zeijl A."/>
            <person name="Liu W."/>
            <person name="Santuari L."/>
            <person name="Cao Q."/>
            <person name="Sharma T."/>
            <person name="Shen D."/>
            <person name="Roswanjaya Y."/>
            <person name="Wardhani T."/>
            <person name="Kalhor M.S."/>
            <person name="Jansen J."/>
            <person name="Van den Hoogen J."/>
            <person name="Gungor B."/>
            <person name="Hartog M."/>
            <person name="Hontelez J."/>
            <person name="Verver J."/>
            <person name="Yang W.-C."/>
            <person name="Schijlen E."/>
            <person name="Repin R."/>
            <person name="Schilthuizen M."/>
            <person name="Schranz E."/>
            <person name="Heidstra R."/>
            <person name="Miyata K."/>
            <person name="Fedorova E."/>
            <person name="Kohlen W."/>
            <person name="Bisseling T."/>
            <person name="Smit S."/>
            <person name="Geurts R."/>
        </authorList>
    </citation>
    <scope>NUCLEOTIDE SEQUENCE [LARGE SCALE GENOMIC DNA]</scope>
    <source>
        <strain evidence="3">cv. RG33-2</strain>
    </source>
</reference>
<dbReference type="Proteomes" id="UP000237000">
    <property type="component" value="Unassembled WGS sequence"/>
</dbReference>
<keyword evidence="3" id="KW-1185">Reference proteome</keyword>
<comment type="caution">
    <text evidence="2">The sequence shown here is derived from an EMBL/GenBank/DDBJ whole genome shotgun (WGS) entry which is preliminary data.</text>
</comment>
<dbReference type="InterPro" id="IPR001810">
    <property type="entry name" value="F-box_dom"/>
</dbReference>
<dbReference type="Gene3D" id="1.20.1280.50">
    <property type="match status" value="1"/>
</dbReference>
<dbReference type="InterPro" id="IPR036047">
    <property type="entry name" value="F-box-like_dom_sf"/>
</dbReference>
<dbReference type="SUPFAM" id="SSF81383">
    <property type="entry name" value="F-box domain"/>
    <property type="match status" value="1"/>
</dbReference>
<dbReference type="InParanoid" id="A0A2P5F2J6"/>
<accession>A0A2P5F2J6</accession>
<dbReference type="FunCoup" id="A0A2P5F2J6">
    <property type="interactions" value="69"/>
</dbReference>
<feature type="domain" description="F-box" evidence="1">
    <location>
        <begin position="7"/>
        <end position="53"/>
    </location>
</feature>
<dbReference type="STRING" id="63057.A0A2P5F2J6"/>
<proteinExistence type="predicted"/>
<evidence type="ECO:0000313" key="2">
    <source>
        <dbReference type="EMBL" id="PON91992.1"/>
    </source>
</evidence>
<organism evidence="2 3">
    <name type="scientific">Trema orientale</name>
    <name type="common">Charcoal tree</name>
    <name type="synonym">Celtis orientalis</name>
    <dbReference type="NCBI Taxonomy" id="63057"/>
    <lineage>
        <taxon>Eukaryota</taxon>
        <taxon>Viridiplantae</taxon>
        <taxon>Streptophyta</taxon>
        <taxon>Embryophyta</taxon>
        <taxon>Tracheophyta</taxon>
        <taxon>Spermatophyta</taxon>
        <taxon>Magnoliopsida</taxon>
        <taxon>eudicotyledons</taxon>
        <taxon>Gunneridae</taxon>
        <taxon>Pentapetalae</taxon>
        <taxon>rosids</taxon>
        <taxon>fabids</taxon>
        <taxon>Rosales</taxon>
        <taxon>Cannabaceae</taxon>
        <taxon>Trema</taxon>
    </lineage>
</organism>
<dbReference type="PANTHER" id="PTHR31672">
    <property type="entry name" value="BNACNNG10540D PROTEIN"/>
    <property type="match status" value="1"/>
</dbReference>
<dbReference type="Pfam" id="PF07734">
    <property type="entry name" value="FBA_1"/>
    <property type="match status" value="1"/>
</dbReference>
<evidence type="ECO:0000259" key="1">
    <source>
        <dbReference type="PROSITE" id="PS50181"/>
    </source>
</evidence>
<dbReference type="PROSITE" id="PS50181">
    <property type="entry name" value="FBOX"/>
    <property type="match status" value="1"/>
</dbReference>
<sequence>MELLHEEGTTHSLPEDLIVRIMSKLPVKSLIRFKCVSKRWHTIITTDSHLTTTHLDRSKSNKLCIVSGNECLSTFPVRKYVDRMLLLRDESTVEDVDIVLFHHSFEYEIVGSCNGLVCVALVIINRTWIVDTVLWNPATKGWRYLTEPTSSESQRRDSNLLSFGYDHDHNDYKLVRVELNNAEERRMARVHVFSRSRDSWRQVTSRDLPDRKVAGEMGIIVNGVMYLMGYENNSSGGNIGNYTILTFNLCDEKFGHDIRPPIKNNSMFSFSKWKDCLALMEVETHSYSFWVKGDGSSGTEKHTWTGLLKVKLATPAADYYFAGVWKNGFLFAKYLKEGAFDSLDSGELISIDPLSHNQTTLKKIGKKVRFSDPAFEYVESLLSVYS</sequence>
<dbReference type="CDD" id="cd22157">
    <property type="entry name" value="F-box_AtFBW1-like"/>
    <property type="match status" value="1"/>
</dbReference>
<dbReference type="SMART" id="SM00256">
    <property type="entry name" value="FBOX"/>
    <property type="match status" value="1"/>
</dbReference>
<dbReference type="PANTHER" id="PTHR31672:SF13">
    <property type="entry name" value="F-BOX PROTEIN CPR30-LIKE"/>
    <property type="match status" value="1"/>
</dbReference>
<dbReference type="AlphaFoldDB" id="A0A2P5F2J6"/>